<name>A0AB36LXF0_ACINO</name>
<evidence type="ECO:0000313" key="1">
    <source>
        <dbReference type="EMBL" id="OTL93697.1"/>
    </source>
</evidence>
<comment type="caution">
    <text evidence="1">The sequence shown here is derived from an EMBL/GenBank/DDBJ whole genome shotgun (WGS) entry which is preliminary data.</text>
</comment>
<gene>
    <name evidence="1" type="ORF">B9X58_17775</name>
</gene>
<protein>
    <submittedName>
        <fullName evidence="1">Uncharacterized protein</fullName>
    </submittedName>
</protein>
<dbReference type="EMBL" id="NGDO01000082">
    <property type="protein sequence ID" value="OTL93697.1"/>
    <property type="molecule type" value="Genomic_DNA"/>
</dbReference>
<evidence type="ECO:0000313" key="2">
    <source>
        <dbReference type="Proteomes" id="UP000194767"/>
    </source>
</evidence>
<proteinExistence type="predicted"/>
<dbReference type="AlphaFoldDB" id="A0AB36LXF0"/>
<reference evidence="1 2" key="1">
    <citation type="submission" date="2017-05" db="EMBL/GenBank/DDBJ databases">
        <authorList>
            <person name="Kreiswirth B."/>
            <person name="Manca C."/>
            <person name="Chen L."/>
            <person name="Evans S."/>
            <person name="Fowler V."/>
            <person name="Patel R."/>
            <person name="Chambers H."/>
            <person name="Bonomo R."/>
            <person name="Paul V."/>
            <person name="Sankar J."/>
            <person name="Gaind R."/>
            <person name="Ray P."/>
            <person name="Gautam V."/>
            <person name="Biswal M."/>
            <person name="Datta S."/>
            <person name="Walia K."/>
            <person name="Adams M."/>
            <person name="Nelson K."/>
            <person name="Sutton G."/>
            <person name="Fouts D."/>
            <person name="Hujer K."/>
            <person name="Hujer A."/>
        </authorList>
    </citation>
    <scope>NUCLEOTIDE SEQUENCE [LARGE SCALE GENOMIC DNA]</scope>
    <source>
        <strain evidence="1 2">PR324</strain>
    </source>
</reference>
<sequence length="62" mass="7223">MGKQFLFIKQLPFGIAKVCKQIMEPQKKITEFRLVVIPTPPFSCGYRAINIALYLLNQDFFK</sequence>
<dbReference type="Proteomes" id="UP000194767">
    <property type="component" value="Unassembled WGS sequence"/>
</dbReference>
<accession>A0AB36LXF0</accession>
<organism evidence="1 2">
    <name type="scientific">Acinetobacter nosocomialis</name>
    <dbReference type="NCBI Taxonomy" id="106654"/>
    <lineage>
        <taxon>Bacteria</taxon>
        <taxon>Pseudomonadati</taxon>
        <taxon>Pseudomonadota</taxon>
        <taxon>Gammaproteobacteria</taxon>
        <taxon>Moraxellales</taxon>
        <taxon>Moraxellaceae</taxon>
        <taxon>Acinetobacter</taxon>
        <taxon>Acinetobacter calcoaceticus/baumannii complex</taxon>
    </lineage>
</organism>